<feature type="compositionally biased region" description="Low complexity" evidence="1">
    <location>
        <begin position="90"/>
        <end position="100"/>
    </location>
</feature>
<gene>
    <name evidence="2" type="ORF">OG442_35885</name>
</gene>
<dbReference type="RefSeq" id="WP_329081144.1">
    <property type="nucleotide sequence ID" value="NZ_CP109495.1"/>
</dbReference>
<evidence type="ECO:0000313" key="2">
    <source>
        <dbReference type="EMBL" id="WUX56476.1"/>
    </source>
</evidence>
<feature type="compositionally biased region" description="Low complexity" evidence="1">
    <location>
        <begin position="18"/>
        <end position="30"/>
    </location>
</feature>
<evidence type="ECO:0000313" key="3">
    <source>
        <dbReference type="Proteomes" id="UP001432209"/>
    </source>
</evidence>
<dbReference type="EMBL" id="CP109495">
    <property type="protein sequence ID" value="WUX56476.1"/>
    <property type="molecule type" value="Genomic_DNA"/>
</dbReference>
<accession>A0ABZ2AEE7</accession>
<reference evidence="2" key="1">
    <citation type="submission" date="2022-10" db="EMBL/GenBank/DDBJ databases">
        <title>The complete genomes of actinobacterial strains from the NBC collection.</title>
        <authorList>
            <person name="Joergensen T.S."/>
            <person name="Alvarez Arevalo M."/>
            <person name="Sterndorff E.B."/>
            <person name="Faurdal D."/>
            <person name="Vuksanovic O."/>
            <person name="Mourched A.-S."/>
            <person name="Charusanti P."/>
            <person name="Shaw S."/>
            <person name="Blin K."/>
            <person name="Weber T."/>
        </authorList>
    </citation>
    <scope>NUCLEOTIDE SEQUENCE</scope>
    <source>
        <strain evidence="2">NBC_01432</strain>
    </source>
</reference>
<keyword evidence="3" id="KW-1185">Reference proteome</keyword>
<sequence>MAVAPPAGSGAGPGAGAVRGAPARAEVAPRITQPPAREVLEAASPPRRTPAPSRPGPAGTDAVGPPPPEPPRRRTAVRPPAPPALPAPAAPTALPDLGAGLCALGTEYGGWAPGSPESRICAKTYGD</sequence>
<evidence type="ECO:0000256" key="1">
    <source>
        <dbReference type="SAM" id="MobiDB-lite"/>
    </source>
</evidence>
<feature type="region of interest" description="Disordered" evidence="1">
    <location>
        <begin position="1"/>
        <end position="100"/>
    </location>
</feature>
<feature type="compositionally biased region" description="Pro residues" evidence="1">
    <location>
        <begin position="79"/>
        <end position="89"/>
    </location>
</feature>
<proteinExistence type="predicted"/>
<feature type="region of interest" description="Disordered" evidence="1">
    <location>
        <begin position="108"/>
        <end position="127"/>
    </location>
</feature>
<dbReference type="Proteomes" id="UP001432209">
    <property type="component" value="Chromosome"/>
</dbReference>
<name>A0ABZ2AEE7_STRNV</name>
<protein>
    <submittedName>
        <fullName evidence="2">Uncharacterized protein</fullName>
    </submittedName>
</protein>
<organism evidence="2 3">
    <name type="scientific">Streptomyces niveus</name>
    <name type="common">Streptomyces spheroides</name>
    <dbReference type="NCBI Taxonomy" id="193462"/>
    <lineage>
        <taxon>Bacteria</taxon>
        <taxon>Bacillati</taxon>
        <taxon>Actinomycetota</taxon>
        <taxon>Actinomycetes</taxon>
        <taxon>Kitasatosporales</taxon>
        <taxon>Streptomycetaceae</taxon>
        <taxon>Streptomyces</taxon>
    </lineage>
</organism>